<proteinExistence type="inferred from homology"/>
<evidence type="ECO:0000313" key="4">
    <source>
        <dbReference type="EMBL" id="NIJ43966.1"/>
    </source>
</evidence>
<feature type="domain" description="SUF system FeS cluster assembly SufBD N-terminal" evidence="3">
    <location>
        <begin position="16"/>
        <end position="162"/>
    </location>
</feature>
<gene>
    <name evidence="4" type="ORF">FHR24_000405</name>
</gene>
<protein>
    <submittedName>
        <fullName evidence="4">Fe-S cluster assembly protein SufD</fullName>
    </submittedName>
</protein>
<comment type="caution">
    <text evidence="4">The sequence shown here is derived from an EMBL/GenBank/DDBJ whole genome shotgun (WGS) entry which is preliminary data.</text>
</comment>
<dbReference type="InterPro" id="IPR045595">
    <property type="entry name" value="SufBD_N"/>
</dbReference>
<feature type="domain" description="SUF system FeS cluster assembly SufBD core" evidence="2">
    <location>
        <begin position="172"/>
        <end position="400"/>
    </location>
</feature>
<accession>A0ABX0U9Y3</accession>
<name>A0ABX0U9Y3_9FLAO</name>
<dbReference type="PANTHER" id="PTHR43575:SF1">
    <property type="entry name" value="PROTEIN ABCI7, CHLOROPLASTIC"/>
    <property type="match status" value="1"/>
</dbReference>
<dbReference type="InterPro" id="IPR055346">
    <property type="entry name" value="Fe-S_cluster_assembly_SufBD"/>
</dbReference>
<dbReference type="InterPro" id="IPR011542">
    <property type="entry name" value="SUF_FeS_clus_asmbl_SufD"/>
</dbReference>
<dbReference type="PANTHER" id="PTHR43575">
    <property type="entry name" value="PROTEIN ABCI7, CHLOROPLASTIC"/>
    <property type="match status" value="1"/>
</dbReference>
<dbReference type="EMBL" id="JAASQL010000001">
    <property type="protein sequence ID" value="NIJ43966.1"/>
    <property type="molecule type" value="Genomic_DNA"/>
</dbReference>
<reference evidence="4 5" key="1">
    <citation type="submission" date="2020-03" db="EMBL/GenBank/DDBJ databases">
        <title>Genomic Encyclopedia of Type Strains, Phase IV (KMG-IV): sequencing the most valuable type-strain genomes for metagenomic binning, comparative biology and taxonomic classification.</title>
        <authorList>
            <person name="Goeker M."/>
        </authorList>
    </citation>
    <scope>NUCLEOTIDE SEQUENCE [LARGE SCALE GENOMIC DNA]</scope>
    <source>
        <strain evidence="4 5">DSM 101599</strain>
    </source>
</reference>
<keyword evidence="5" id="KW-1185">Reference proteome</keyword>
<evidence type="ECO:0000313" key="5">
    <source>
        <dbReference type="Proteomes" id="UP000745859"/>
    </source>
</evidence>
<dbReference type="RefSeq" id="WP_167183120.1">
    <property type="nucleotide sequence ID" value="NZ_JAASQL010000001.1"/>
</dbReference>
<evidence type="ECO:0000259" key="3">
    <source>
        <dbReference type="Pfam" id="PF19295"/>
    </source>
</evidence>
<evidence type="ECO:0000256" key="1">
    <source>
        <dbReference type="ARBA" id="ARBA00043967"/>
    </source>
</evidence>
<organism evidence="4 5">
    <name type="scientific">Wenyingzhuangia heitensis</name>
    <dbReference type="NCBI Taxonomy" id="1487859"/>
    <lineage>
        <taxon>Bacteria</taxon>
        <taxon>Pseudomonadati</taxon>
        <taxon>Bacteroidota</taxon>
        <taxon>Flavobacteriia</taxon>
        <taxon>Flavobacteriales</taxon>
        <taxon>Flavobacteriaceae</taxon>
        <taxon>Wenyingzhuangia</taxon>
    </lineage>
</organism>
<dbReference type="InterPro" id="IPR000825">
    <property type="entry name" value="SUF_FeS_clus_asmbl_SufBD_core"/>
</dbReference>
<dbReference type="NCBIfam" id="TIGR01981">
    <property type="entry name" value="sufD"/>
    <property type="match status" value="1"/>
</dbReference>
<dbReference type="SUPFAM" id="SSF101960">
    <property type="entry name" value="Stabilizer of iron transporter SufD"/>
    <property type="match status" value="1"/>
</dbReference>
<dbReference type="InterPro" id="IPR037284">
    <property type="entry name" value="SUF_FeS_clus_asmbl_SufBD_sf"/>
</dbReference>
<evidence type="ECO:0000259" key="2">
    <source>
        <dbReference type="Pfam" id="PF01458"/>
    </source>
</evidence>
<dbReference type="Pfam" id="PF01458">
    <property type="entry name" value="SUFBD_core"/>
    <property type="match status" value="1"/>
</dbReference>
<dbReference type="Pfam" id="PF19295">
    <property type="entry name" value="SufBD_N"/>
    <property type="match status" value="1"/>
</dbReference>
<sequence>MSLQDKLAAAFKGDSKNATVENYKKEAFEAFSQKGFPTTKDEEWKYTSLRSVLKNEYGIESAKATNITQDSITPFLVAGLDSYKLVFVDGVFQASLSDSIEEVSVKLLSEAIEDASYQEIFKNKYNTLAKGFTSLTDLNTAFTTEGVVIQVAKSKAVSKPIELIYLASGETSAMLLQPRNLITVGENAEVKFIERHQSVANVATFNNVVTEVFVAKNGIFDLYKIQNDKDDASLVDATFVAQERDTVASVYTFSFGGNITRNNLSFYQNGPGCDSILNGVTILEGSQLVDSHTLVAHKSPDCQSNETYKGVYGGKSTGVFNGKVIVDQAAQRINAYQQNDSVLISDDATINSKPQLEIFADDVKCSHGCTIGQLDKSALFYMQQRGIPAKEAEALLMFAFCSDAIKDVKIPALKIKINQMVADKLKVNIQFDEIAE</sequence>
<dbReference type="Proteomes" id="UP000745859">
    <property type="component" value="Unassembled WGS sequence"/>
</dbReference>
<comment type="similarity">
    <text evidence="1">Belongs to the iron-sulfur cluster assembly SufBD family.</text>
</comment>